<evidence type="ECO:0000256" key="4">
    <source>
        <dbReference type="ARBA" id="ARBA00012990"/>
    </source>
</evidence>
<dbReference type="InterPro" id="IPR033127">
    <property type="entry name" value="UBQ-activ_enz_E1_Cys_AS"/>
</dbReference>
<dbReference type="STRING" id="32264.T1KIL5"/>
<evidence type="ECO:0000256" key="5">
    <source>
        <dbReference type="ARBA" id="ARBA00022598"/>
    </source>
</evidence>
<dbReference type="Gene3D" id="2.40.30.180">
    <property type="entry name" value="Ubiquitin-activating enzyme E1, FCCH domain"/>
    <property type="match status" value="1"/>
</dbReference>
<dbReference type="GO" id="GO:0031510">
    <property type="term" value="C:SUMO activating enzyme complex"/>
    <property type="evidence" value="ECO:0007669"/>
    <property type="project" value="TreeGrafter"/>
</dbReference>
<dbReference type="FunFam" id="3.50.50.80:FF:000001">
    <property type="entry name" value="ubiquitin-like modifier-activating enzyme 1"/>
    <property type="match status" value="1"/>
</dbReference>
<dbReference type="EC" id="6.2.1.45" evidence="4"/>
<dbReference type="SMART" id="SM00985">
    <property type="entry name" value="UBA_e1_C"/>
    <property type="match status" value="1"/>
</dbReference>
<dbReference type="InterPro" id="IPR018074">
    <property type="entry name" value="UBQ-activ_enz_E1_CS"/>
</dbReference>
<dbReference type="InterPro" id="IPR038252">
    <property type="entry name" value="UBA_E1_C_sf"/>
</dbReference>
<dbReference type="InterPro" id="IPR019572">
    <property type="entry name" value="UBA_E1_SCCH"/>
</dbReference>
<dbReference type="InterPro" id="IPR032418">
    <property type="entry name" value="E1_FCCH"/>
</dbReference>
<evidence type="ECO:0000256" key="3">
    <source>
        <dbReference type="ARBA" id="ARBA00005673"/>
    </source>
</evidence>
<dbReference type="InterPro" id="IPR042063">
    <property type="entry name" value="Ubi_acti_E1_SCCH"/>
</dbReference>
<dbReference type="Gene3D" id="1.10.10.2660">
    <property type="entry name" value="Ubiquitin-activating enzyme E1, SCCH domain"/>
    <property type="match status" value="1"/>
</dbReference>
<dbReference type="Proteomes" id="UP000015104">
    <property type="component" value="Unassembled WGS sequence"/>
</dbReference>
<dbReference type="Pfam" id="PF10585">
    <property type="entry name" value="UBA_E1_SCCH"/>
    <property type="match status" value="1"/>
</dbReference>
<dbReference type="GO" id="GO:0005737">
    <property type="term" value="C:cytoplasm"/>
    <property type="evidence" value="ECO:0007669"/>
    <property type="project" value="TreeGrafter"/>
</dbReference>
<organism evidence="13 14">
    <name type="scientific">Tetranychus urticae</name>
    <name type="common">Two-spotted spider mite</name>
    <dbReference type="NCBI Taxonomy" id="32264"/>
    <lineage>
        <taxon>Eukaryota</taxon>
        <taxon>Metazoa</taxon>
        <taxon>Ecdysozoa</taxon>
        <taxon>Arthropoda</taxon>
        <taxon>Chelicerata</taxon>
        <taxon>Arachnida</taxon>
        <taxon>Acari</taxon>
        <taxon>Acariformes</taxon>
        <taxon>Trombidiformes</taxon>
        <taxon>Prostigmata</taxon>
        <taxon>Eleutherengona</taxon>
        <taxon>Raphignathae</taxon>
        <taxon>Tetranychoidea</taxon>
        <taxon>Tetranychidae</taxon>
        <taxon>Tetranychus</taxon>
    </lineage>
</organism>
<dbReference type="PRINTS" id="PR01849">
    <property type="entry name" value="UBIQUITINACT"/>
</dbReference>
<dbReference type="FunFam" id="2.40.30.180:FF:000001">
    <property type="entry name" value="ubiquitin-like modifier-activating enzyme 1"/>
    <property type="match status" value="1"/>
</dbReference>
<dbReference type="Pfam" id="PF16190">
    <property type="entry name" value="E1_FCCH"/>
    <property type="match status" value="1"/>
</dbReference>
<dbReference type="PROSITE" id="PS00536">
    <property type="entry name" value="UBIQUITIN_ACTIVAT_1"/>
    <property type="match status" value="1"/>
</dbReference>
<dbReference type="Pfam" id="PF09358">
    <property type="entry name" value="E1_UFD"/>
    <property type="match status" value="1"/>
</dbReference>
<dbReference type="InterPro" id="IPR000011">
    <property type="entry name" value="UBQ/SUMO-activ_enz_E1-like"/>
</dbReference>
<dbReference type="EnsemblMetazoa" id="tetur12g01800.1">
    <property type="protein sequence ID" value="tetur12g01800.1"/>
    <property type="gene ID" value="tetur12g01800"/>
</dbReference>
<dbReference type="PANTHER" id="PTHR10953">
    <property type="entry name" value="UBIQUITIN-ACTIVATING ENZYME E1"/>
    <property type="match status" value="1"/>
</dbReference>
<reference evidence="14" key="1">
    <citation type="submission" date="2011-08" db="EMBL/GenBank/DDBJ databases">
        <authorList>
            <person name="Rombauts S."/>
        </authorList>
    </citation>
    <scope>NUCLEOTIDE SEQUENCE</scope>
    <source>
        <strain evidence="14">London</strain>
    </source>
</reference>
<feature type="domain" description="Ubiquitin-activating enzyme E1 C-terminal" evidence="12">
    <location>
        <begin position="876"/>
        <end position="1001"/>
    </location>
</feature>
<dbReference type="FunFam" id="3.40.50.720:FF:000015">
    <property type="entry name" value="Ubiquitin-activating enzyme E1 1"/>
    <property type="match status" value="1"/>
</dbReference>
<dbReference type="InterPro" id="IPR035985">
    <property type="entry name" value="Ubiquitin-activating_enz"/>
</dbReference>
<reference evidence="13" key="2">
    <citation type="submission" date="2015-06" db="UniProtKB">
        <authorList>
            <consortium name="EnsemblMetazoa"/>
        </authorList>
    </citation>
    <scope>IDENTIFICATION</scope>
</reference>
<evidence type="ECO:0000256" key="1">
    <source>
        <dbReference type="ARBA" id="ARBA00000488"/>
    </source>
</evidence>
<keyword evidence="5 11" id="KW-0436">Ligase</keyword>
<evidence type="ECO:0000256" key="11">
    <source>
        <dbReference type="RuleBase" id="RU000519"/>
    </source>
</evidence>
<comment type="pathway">
    <text evidence="2">Protein modification; protein ubiquitination.</text>
</comment>
<keyword evidence="7 11" id="KW-0833">Ubl conjugation pathway</keyword>
<comment type="similarity">
    <text evidence="3 11">Belongs to the ubiquitin-activating E1 family.</text>
</comment>
<evidence type="ECO:0000256" key="10">
    <source>
        <dbReference type="PROSITE-ProRule" id="PRU10132"/>
    </source>
</evidence>
<dbReference type="EMBL" id="CAEY01000114">
    <property type="status" value="NOT_ANNOTATED_CDS"/>
    <property type="molecule type" value="Genomic_DNA"/>
</dbReference>
<evidence type="ECO:0000313" key="14">
    <source>
        <dbReference type="Proteomes" id="UP000015104"/>
    </source>
</evidence>
<dbReference type="FunFam" id="3.10.290.60:FF:000002">
    <property type="entry name" value="Ubiquitin-like modifier-activating enzyme 1"/>
    <property type="match status" value="1"/>
</dbReference>
<evidence type="ECO:0000313" key="13">
    <source>
        <dbReference type="EnsemblMetazoa" id="tetur12g01800.1"/>
    </source>
</evidence>
<dbReference type="eggNOG" id="KOG2012">
    <property type="taxonomic scope" value="Eukaryota"/>
</dbReference>
<dbReference type="InterPro" id="IPR045886">
    <property type="entry name" value="ThiF/MoeB/HesA"/>
</dbReference>
<comment type="catalytic activity">
    <reaction evidence="1">
        <text>ATP + ubiquitin + [E1 ubiquitin-activating enzyme]-L-cysteine = AMP + diphosphate + S-ubiquitinyl-[E1 ubiquitin-activating enzyme]-L-cysteine.</text>
        <dbReference type="EC" id="6.2.1.45"/>
    </reaction>
</comment>
<dbReference type="GO" id="GO:0005524">
    <property type="term" value="F:ATP binding"/>
    <property type="evidence" value="ECO:0007669"/>
    <property type="project" value="UniProtKB-KW"/>
</dbReference>
<feature type="active site" description="Glycyl thioester intermediate" evidence="10">
    <location>
        <position position="591"/>
    </location>
</feature>
<dbReference type="Gene3D" id="3.40.50.720">
    <property type="entry name" value="NAD(P)-binding Rossmann-like Domain"/>
    <property type="match status" value="1"/>
</dbReference>
<accession>T1KIL5</accession>
<dbReference type="SUPFAM" id="SSF69572">
    <property type="entry name" value="Activating enzymes of the ubiquitin-like proteins"/>
    <property type="match status" value="2"/>
</dbReference>
<dbReference type="Gene3D" id="3.50.50.80">
    <property type="entry name" value="Ubiquitin-activating enzyme E1, inactive adenylation domain, subdomain 1"/>
    <property type="match status" value="1"/>
</dbReference>
<dbReference type="Pfam" id="PF00899">
    <property type="entry name" value="ThiF"/>
    <property type="match status" value="1"/>
</dbReference>
<dbReference type="InterPro" id="IPR042449">
    <property type="entry name" value="Ub-E1_IAD_1"/>
</dbReference>
<evidence type="ECO:0000256" key="9">
    <source>
        <dbReference type="ARBA" id="ARBA00030371"/>
    </source>
</evidence>
<dbReference type="HOGENOM" id="CLU_002556_0_0_1"/>
<dbReference type="FunFam" id="1.10.10.2660:FF:000001">
    <property type="entry name" value="Ubiquitin-activating enzyme E1 1"/>
    <property type="match status" value="1"/>
</dbReference>
<evidence type="ECO:0000259" key="12">
    <source>
        <dbReference type="SMART" id="SM00985"/>
    </source>
</evidence>
<dbReference type="InterPro" id="IPR018075">
    <property type="entry name" value="UBQ-activ_enz_E1"/>
</dbReference>
<evidence type="ECO:0000256" key="7">
    <source>
        <dbReference type="ARBA" id="ARBA00022786"/>
    </source>
</evidence>
<dbReference type="UniPathway" id="UPA00143"/>
<dbReference type="PANTHER" id="PTHR10953:SF4">
    <property type="entry name" value="UBIQUITIN-ACTIVATING ENZYME E1 C-TERMINAL DOMAIN-CONTAINING PROTEIN"/>
    <property type="match status" value="1"/>
</dbReference>
<dbReference type="CDD" id="cd01490">
    <property type="entry name" value="Ube1_repeat2"/>
    <property type="match status" value="1"/>
</dbReference>
<proteinExistence type="inferred from homology"/>
<name>T1KIL5_TETUR</name>
<keyword evidence="8 11" id="KW-0067">ATP-binding</keyword>
<dbReference type="NCBIfam" id="TIGR01408">
    <property type="entry name" value="Ube1"/>
    <property type="match status" value="1"/>
</dbReference>
<dbReference type="InterPro" id="IPR000594">
    <property type="entry name" value="ThiF_NAD_FAD-bd"/>
</dbReference>
<protein>
    <recommendedName>
        <fullName evidence="4">E1 ubiquitin-activating enzyme</fullName>
        <ecNumber evidence="4">6.2.1.45</ecNumber>
    </recommendedName>
    <alternativeName>
        <fullName evidence="9">Ubiquitin-activating enzyme E1</fullName>
    </alternativeName>
</protein>
<dbReference type="GO" id="GO:0016925">
    <property type="term" value="P:protein sumoylation"/>
    <property type="evidence" value="ECO:0007669"/>
    <property type="project" value="TreeGrafter"/>
</dbReference>
<dbReference type="AlphaFoldDB" id="T1KIL5"/>
<dbReference type="InterPro" id="IPR018965">
    <property type="entry name" value="Ub-activating_enz_E1_C"/>
</dbReference>
<dbReference type="GO" id="GO:0019948">
    <property type="term" value="F:SUMO activating enzyme activity"/>
    <property type="evidence" value="ECO:0007669"/>
    <property type="project" value="TreeGrafter"/>
</dbReference>
<sequence length="1011" mass="114038">MVTNGSSVTKNGGDIDESLYSRQLYVLGHEAMRKMAYSDVLVSGMNGLGVEVAKNIILGGVKSVTIHDDQVCSISDLSSQFYLTEADIGKNRAEACVNRLAELNNYVPVSAYSEKLNPEFLKKFKVIVLTESSLKEQKAISDFTHANNIALIIASAKGLFGQIFCDFGQNFTVTDTNGLEPVSVMIAGITSEEDGVVTCLDESRHDLQDGDTVIFSEVQGMTELNNTTRKVKVLGSYTFSIGDTRGYSPYVRGGIATQVKIPVAFNFKSFRESRKKPECLISDFAKMERPQQLHVAFQVLHKFIKKNDRYPYSWNKHDADEFVELARKFISKHNLEMDVDVDLISKFSFLAKGNVGPVTCFLGGFVAQEVIKACSGKFSPLSQYYYFDALECLPAEGVNEKDVQPIDGRYEGQIAVFGRKFQEKLANLRYFIVGSGAIGCEYLKNFAMMGIACGSEGKLYVTDMDIIEKSNLNRQFLFRPHDVGSMKSEVAAKAVKGMNPQINIIPHQNRVCPETEKVYSDEFYENLDGVLNALDNVEARIYMDRRCVYYRKPLIDAGTLGTAGNVQVVIPFMTEAYSSSQDPAEKSIPICTLKNFPNAIEHTLQWARDEFEGLYKQDAENAKQYLTDPKFFEKPGKTMDMMESIKRVLIDEKPRSFEDCVAWARHHFEQNFVNQIKQLLFNFPPDQSTSSGAPFWSGPKRCPHPLKFDVNNQTHLDYIVATANLRAYLYSLPQTRDRSKVAEIVKQIHVPEFVPRSGVKIAVTDAEAQNDGSQLDRDRLNQIQRELPSPTNLAEIKINPIDFEKDDDENFHMDFIVATSNLRAENYDIAPADRHKSKLIAGRIIPAIATTTAVVAGLACLELIKLAQGHQKLDFYKNGFVNLAQPFTGFSEPVPVQKQKYYENEFSLWDRFEVEGEMTLKEFLDYFKNKHKLEITMLSQGVCMLYSFFMAAAKREERLNMNLVEVVKKVSKKKIEPHVKALVFEICCNDESGEDVEVPYVRYTLPPNSTQ</sequence>
<dbReference type="GO" id="GO:0004839">
    <property type="term" value="F:ubiquitin activating enzyme activity"/>
    <property type="evidence" value="ECO:0007669"/>
    <property type="project" value="UniProtKB-EC"/>
</dbReference>
<dbReference type="InterPro" id="IPR032420">
    <property type="entry name" value="E1_4HB"/>
</dbReference>
<keyword evidence="6 11" id="KW-0547">Nucleotide-binding</keyword>
<evidence type="ECO:0000256" key="6">
    <source>
        <dbReference type="ARBA" id="ARBA00022741"/>
    </source>
</evidence>
<dbReference type="Gene3D" id="3.40.50.12550">
    <property type="entry name" value="Ubiquitin-activating enzyme E1, inactive adenylation domain, subdomain 2"/>
    <property type="match status" value="1"/>
</dbReference>
<dbReference type="Pfam" id="PF16191">
    <property type="entry name" value="E1_4HB"/>
    <property type="match status" value="1"/>
</dbReference>
<keyword evidence="14" id="KW-1185">Reference proteome</keyword>
<dbReference type="InterPro" id="IPR042302">
    <property type="entry name" value="E1_FCCH_sf"/>
</dbReference>
<dbReference type="Gene3D" id="3.10.290.60">
    <property type="entry name" value="Ubiquitin-activating enzyme E1, UFD domain"/>
    <property type="match status" value="1"/>
</dbReference>
<dbReference type="CDD" id="cd01491">
    <property type="entry name" value="Ube1_repeat1"/>
    <property type="match status" value="1"/>
</dbReference>
<dbReference type="PROSITE" id="PS00865">
    <property type="entry name" value="UBIQUITIN_ACTIVAT_2"/>
    <property type="match status" value="1"/>
</dbReference>
<evidence type="ECO:0000256" key="8">
    <source>
        <dbReference type="ARBA" id="ARBA00022840"/>
    </source>
</evidence>
<evidence type="ECO:0000256" key="2">
    <source>
        <dbReference type="ARBA" id="ARBA00004906"/>
    </source>
</evidence>